<accession>A8E2N7</accession>
<evidence type="ECO:0000313" key="3">
    <source>
        <dbReference type="Proteomes" id="UP000001151"/>
    </source>
</evidence>
<keyword evidence="3" id="KW-1185">Reference proteome</keyword>
<dbReference type="RefSeq" id="YP_001504294.1">
    <property type="nucleotide sequence ID" value="NC_009904.1"/>
</dbReference>
<keyword evidence="1" id="KW-1133">Transmembrane helix</keyword>
<keyword evidence="1" id="KW-0812">Transmembrane</keyword>
<organism evidence="2 3">
    <name type="scientific">Enterococcus phage phiEF24C</name>
    <name type="common">Enterococcus bacteriophage phi-EF24C</name>
    <dbReference type="NCBI Taxonomy" id="442493"/>
    <lineage>
        <taxon>Viruses</taxon>
        <taxon>Duplodnaviria</taxon>
        <taxon>Heunggongvirae</taxon>
        <taxon>Uroviricota</taxon>
        <taxon>Caudoviricetes</taxon>
        <taxon>Herelleviridae</taxon>
        <taxon>Brockvirinae</taxon>
        <taxon>Kochikohdavirus</taxon>
        <taxon>Kochikohdavirus EF24CP2</taxon>
        <taxon>Kochikohdavirus EF24C</taxon>
    </lineage>
</organism>
<organismHost>
    <name type="scientific">Enterococcus faecalis</name>
    <name type="common">Streptococcus faecalis</name>
    <dbReference type="NCBI Taxonomy" id="1351"/>
</organismHost>
<protein>
    <submittedName>
        <fullName evidence="2">Uncharacterized protein</fullName>
    </submittedName>
</protein>
<dbReference type="EMBL" id="AP009390">
    <property type="protein sequence ID" value="BAF81453.1"/>
    <property type="molecule type" value="Genomic_DNA"/>
</dbReference>
<reference evidence="2 3" key="1">
    <citation type="journal article" date="2008" name="Appl. Environ. Microbiol.">
        <title>In silico and in vivo evaluation of bacteriophage phiEF24C, a candidate for treatment of Enterococcus faecalis infections.</title>
        <authorList>
            <person name="Uchiyama J."/>
            <person name="Rashel M."/>
            <person name="Takemura I."/>
            <person name="Wakiguchi H."/>
            <person name="Matsuzaki S."/>
        </authorList>
    </citation>
    <scope>NUCLEOTIDE SEQUENCE</scope>
    <source>
        <strain evidence="2">PhiEF24C</strain>
    </source>
</reference>
<proteinExistence type="predicted"/>
<evidence type="ECO:0000256" key="1">
    <source>
        <dbReference type="SAM" id="Phobius"/>
    </source>
</evidence>
<feature type="transmembrane region" description="Helical" evidence="1">
    <location>
        <begin position="6"/>
        <end position="24"/>
    </location>
</feature>
<evidence type="ECO:0000313" key="2">
    <source>
        <dbReference type="EMBL" id="BAF81453.1"/>
    </source>
</evidence>
<dbReference type="Proteomes" id="UP000001151">
    <property type="component" value="Segment"/>
</dbReference>
<gene>
    <name evidence="2" type="ORF">EFP_185</name>
</gene>
<sequence>MVLILAVFWLLVIGGILLLLIDGGKL</sequence>
<keyword evidence="1" id="KW-0472">Membrane</keyword>
<dbReference type="KEGG" id="vg:5666498"/>
<name>A8E2N7_BPPHE</name>